<dbReference type="PANTHER" id="PTHR43798">
    <property type="entry name" value="MONOACYLGLYCEROL LIPASE"/>
    <property type="match status" value="1"/>
</dbReference>
<dbReference type="Proteomes" id="UP000290649">
    <property type="component" value="Unassembled WGS sequence"/>
</dbReference>
<name>A0A4Q0VYF6_9BACI</name>
<dbReference type="InterPro" id="IPR050266">
    <property type="entry name" value="AB_hydrolase_sf"/>
</dbReference>
<evidence type="ECO:0000313" key="3">
    <source>
        <dbReference type="Proteomes" id="UP000290649"/>
    </source>
</evidence>
<dbReference type="OrthoDB" id="5513277at2"/>
<gene>
    <name evidence="2" type="ORF">DS745_04185</name>
</gene>
<dbReference type="AlphaFoldDB" id="A0A4Q0VYF6"/>
<keyword evidence="2" id="KW-0378">Hydrolase</keyword>
<dbReference type="EMBL" id="QOUX01000001">
    <property type="protein sequence ID" value="RXJ04589.1"/>
    <property type="molecule type" value="Genomic_DNA"/>
</dbReference>
<evidence type="ECO:0000313" key="2">
    <source>
        <dbReference type="EMBL" id="RXJ04589.1"/>
    </source>
</evidence>
<dbReference type="GO" id="GO:0016020">
    <property type="term" value="C:membrane"/>
    <property type="evidence" value="ECO:0007669"/>
    <property type="project" value="TreeGrafter"/>
</dbReference>
<protein>
    <submittedName>
        <fullName evidence="2">Alpha/beta hydrolase</fullName>
    </submittedName>
</protein>
<dbReference type="SUPFAM" id="SSF53474">
    <property type="entry name" value="alpha/beta-Hydrolases"/>
    <property type="match status" value="1"/>
</dbReference>
<keyword evidence="3" id="KW-1185">Reference proteome</keyword>
<dbReference type="PRINTS" id="PR00111">
    <property type="entry name" value="ABHYDROLASE"/>
</dbReference>
<dbReference type="InterPro" id="IPR029058">
    <property type="entry name" value="AB_hydrolase_fold"/>
</dbReference>
<accession>A0A4Q0VYF6</accession>
<dbReference type="Pfam" id="PF00561">
    <property type="entry name" value="Abhydrolase_1"/>
    <property type="match status" value="1"/>
</dbReference>
<feature type="domain" description="AB hydrolase-1" evidence="1">
    <location>
        <begin position="74"/>
        <end position="168"/>
    </location>
</feature>
<dbReference type="GO" id="GO:0016787">
    <property type="term" value="F:hydrolase activity"/>
    <property type="evidence" value="ECO:0007669"/>
    <property type="project" value="UniProtKB-KW"/>
</dbReference>
<organism evidence="2 3">
    <name type="scientific">Anaerobacillus alkaliphilus</name>
    <dbReference type="NCBI Taxonomy" id="1548597"/>
    <lineage>
        <taxon>Bacteria</taxon>
        <taxon>Bacillati</taxon>
        <taxon>Bacillota</taxon>
        <taxon>Bacilli</taxon>
        <taxon>Bacillales</taxon>
        <taxon>Bacillaceae</taxon>
        <taxon>Anaerobacillus</taxon>
    </lineage>
</organism>
<proteinExistence type="predicted"/>
<comment type="caution">
    <text evidence="2">The sequence shown here is derived from an EMBL/GenBank/DDBJ whole genome shotgun (WGS) entry which is preliminary data.</text>
</comment>
<dbReference type="Gene3D" id="3.40.50.1820">
    <property type="entry name" value="alpha/beta hydrolase"/>
    <property type="match status" value="1"/>
</dbReference>
<dbReference type="PANTHER" id="PTHR43798:SF33">
    <property type="entry name" value="HYDROLASE, PUTATIVE (AFU_ORTHOLOGUE AFUA_2G14860)-RELATED"/>
    <property type="match status" value="1"/>
</dbReference>
<evidence type="ECO:0000259" key="1">
    <source>
        <dbReference type="Pfam" id="PF00561"/>
    </source>
</evidence>
<sequence>MGLNRVKTIYKGAEGKKRITSHYEAYINTLPFLVEHEYVDTSFGKTHMLMAGPVDGKPLFIFQGGNCINPLTLSWFSPLAETYRMYAPDTIGHPGFSDETRISASDDSFAKWIEELMDHYSIKTSGFIGPSYGAGIILRLATFKPEKIDCAVLVSPAGIKLGSKMSMIREILLPLILFNTTSGEKHLTKIANRMSDHSMKELDKQIIGDVFKYVKLEQEMPKLTEKRELVNFQSPTLVIAGKKDVFFPETKIKEVAKEIIPNLVDFKSYDMGHFPSEKYLQMINDDIGEFLAEHY</sequence>
<reference evidence="2 3" key="1">
    <citation type="journal article" date="2019" name="Int. J. Syst. Evol. Microbiol.">
        <title>Anaerobacillus alkaliphilus sp. nov., a novel alkaliphilic and moderately halophilic bacterium.</title>
        <authorList>
            <person name="Borsodi A.K."/>
            <person name="Aszalos J.M."/>
            <person name="Bihari P."/>
            <person name="Nagy I."/>
            <person name="Schumann P."/>
            <person name="Sproer C."/>
            <person name="Kovacs A.L."/>
            <person name="Boka K."/>
            <person name="Dobosy P."/>
            <person name="Ovari M."/>
            <person name="Szili-Kovacs T."/>
            <person name="Toth E."/>
        </authorList>
    </citation>
    <scope>NUCLEOTIDE SEQUENCE [LARGE SCALE GENOMIC DNA]</scope>
    <source>
        <strain evidence="2 3">B16-10</strain>
    </source>
</reference>
<dbReference type="InterPro" id="IPR000073">
    <property type="entry name" value="AB_hydrolase_1"/>
</dbReference>